<sequence>GFPAELSEKRHIPAARSNADPQSIDGFQAGKQAIHGTDRNGHKAYQQQGCAILIFEISHEPNIVCS</sequence>
<evidence type="ECO:0000256" key="1">
    <source>
        <dbReference type="SAM" id="MobiDB-lite"/>
    </source>
</evidence>
<reference evidence="3" key="1">
    <citation type="submission" date="2013-03" db="EMBL/GenBank/DDBJ databases">
        <title>The Genome Sequence of Anopheles dirus WRAIR2.</title>
        <authorList>
            <consortium name="The Broad Institute Genomics Platform"/>
            <person name="Neafsey D.E."/>
            <person name="Walton C."/>
            <person name="Walker B."/>
            <person name="Young S.K."/>
            <person name="Zeng Q."/>
            <person name="Gargeya S."/>
            <person name="Fitzgerald M."/>
            <person name="Haas B."/>
            <person name="Abouelleil A."/>
            <person name="Allen A.W."/>
            <person name="Alvarado L."/>
            <person name="Arachchi H.M."/>
            <person name="Berlin A.M."/>
            <person name="Chapman S.B."/>
            <person name="Gainer-Dewar J."/>
            <person name="Goldberg J."/>
            <person name="Griggs A."/>
            <person name="Gujja S."/>
            <person name="Hansen M."/>
            <person name="Howarth C."/>
            <person name="Imamovic A."/>
            <person name="Ireland A."/>
            <person name="Larimer J."/>
            <person name="McCowan C."/>
            <person name="Murphy C."/>
            <person name="Pearson M."/>
            <person name="Poon T.W."/>
            <person name="Priest M."/>
            <person name="Roberts A."/>
            <person name="Saif S."/>
            <person name="Shea T."/>
            <person name="Sisk P."/>
            <person name="Sykes S."/>
            <person name="Wortman J."/>
            <person name="Nusbaum C."/>
            <person name="Birren B."/>
        </authorList>
    </citation>
    <scope>NUCLEOTIDE SEQUENCE [LARGE SCALE GENOMIC DNA]</scope>
    <source>
        <strain evidence="3">WRAIR2</strain>
    </source>
</reference>
<protein>
    <submittedName>
        <fullName evidence="2">Uncharacterized protein</fullName>
    </submittedName>
</protein>
<accession>A0A182NYS5</accession>
<organism evidence="2 3">
    <name type="scientific">Anopheles dirus</name>
    <dbReference type="NCBI Taxonomy" id="7168"/>
    <lineage>
        <taxon>Eukaryota</taxon>
        <taxon>Metazoa</taxon>
        <taxon>Ecdysozoa</taxon>
        <taxon>Arthropoda</taxon>
        <taxon>Hexapoda</taxon>
        <taxon>Insecta</taxon>
        <taxon>Pterygota</taxon>
        <taxon>Neoptera</taxon>
        <taxon>Endopterygota</taxon>
        <taxon>Diptera</taxon>
        <taxon>Nematocera</taxon>
        <taxon>Culicoidea</taxon>
        <taxon>Culicidae</taxon>
        <taxon>Anophelinae</taxon>
        <taxon>Anopheles</taxon>
    </lineage>
</organism>
<dbReference type="AlphaFoldDB" id="A0A182NYS5"/>
<proteinExistence type="predicted"/>
<dbReference type="Proteomes" id="UP000075884">
    <property type="component" value="Unassembled WGS sequence"/>
</dbReference>
<evidence type="ECO:0000313" key="2">
    <source>
        <dbReference type="EnsemblMetazoa" id="ADIR014965-PA"/>
    </source>
</evidence>
<feature type="region of interest" description="Disordered" evidence="1">
    <location>
        <begin position="1"/>
        <end position="25"/>
    </location>
</feature>
<dbReference type="EnsemblMetazoa" id="ADIR014965-RA">
    <property type="protein sequence ID" value="ADIR014965-PA"/>
    <property type="gene ID" value="ADIR014965"/>
</dbReference>
<name>A0A182NYS5_9DIPT</name>
<dbReference type="VEuPathDB" id="VectorBase:ADIR014965"/>
<feature type="compositionally biased region" description="Basic and acidic residues" evidence="1">
    <location>
        <begin position="1"/>
        <end position="11"/>
    </location>
</feature>
<evidence type="ECO:0000313" key="3">
    <source>
        <dbReference type="Proteomes" id="UP000075884"/>
    </source>
</evidence>
<keyword evidence="3" id="KW-1185">Reference proteome</keyword>
<reference evidence="2" key="2">
    <citation type="submission" date="2020-05" db="UniProtKB">
        <authorList>
            <consortium name="EnsemblMetazoa"/>
        </authorList>
    </citation>
    <scope>IDENTIFICATION</scope>
    <source>
        <strain evidence="2">WRAIR2</strain>
    </source>
</reference>